<keyword evidence="5 6" id="KW-0472">Membrane</keyword>
<dbReference type="Pfam" id="PF12076">
    <property type="entry name" value="CER1-like_C"/>
    <property type="match status" value="2"/>
</dbReference>
<evidence type="ECO:0008006" key="11">
    <source>
        <dbReference type="Google" id="ProtNLM"/>
    </source>
</evidence>
<comment type="subcellular location">
    <subcellularLocation>
        <location evidence="1">Membrane</location>
        <topology evidence="1">Multi-pass membrane protein</topology>
    </subcellularLocation>
</comment>
<evidence type="ECO:0000256" key="1">
    <source>
        <dbReference type="ARBA" id="ARBA00004141"/>
    </source>
</evidence>
<dbReference type="GO" id="GO:0016020">
    <property type="term" value="C:membrane"/>
    <property type="evidence" value="ECO:0007669"/>
    <property type="project" value="UniProtKB-SubCell"/>
</dbReference>
<evidence type="ECO:0000256" key="3">
    <source>
        <dbReference type="ARBA" id="ARBA00022692"/>
    </source>
</evidence>
<keyword evidence="4 6" id="KW-1133">Transmembrane helix</keyword>
<dbReference type="GO" id="GO:0005506">
    <property type="term" value="F:iron ion binding"/>
    <property type="evidence" value="ECO:0007669"/>
    <property type="project" value="InterPro"/>
</dbReference>
<dbReference type="InterPro" id="IPR021940">
    <property type="entry name" value="CER1-like_C"/>
</dbReference>
<dbReference type="SUPFAM" id="SSF51735">
    <property type="entry name" value="NAD(P)-binding Rossmann-fold domains"/>
    <property type="match status" value="1"/>
</dbReference>
<sequence>MVTLSAWPWGNYGNLKYLLYAPLAAQVAYSLAYQEDYSRAFWCLNILIICGLKGLVHVFWSVYNNMLWVSRTLRINPKGVDFKQIDHEWDWDNYILLQATLATMICYMSPPLMMINSTIPLAIPLWNTKGLIVLLVLHVTFSEPLYYFLHRYVHRNNYLFTNYHSFHHSSPVPNPMTGVGSISLIYGYAIMFDFLRCLGHCNVEIFYHKLFETLPILRYLIYTPTYHSLHHQDMETNFCLFMPIFDVLCNTLNPNSWELQKKIRLAAGEKKRVPEFVFLAHGVDVMSVMHAPFVFRSFGSIPYTMRFFLLPMWPVTFMVMLGMWVRSKTFLFTFYALRNHLCQTWAVPRLGFHNEALNGGGTLFVNKHPDLRVRVVHGNTLTAAVILNGVPKDVKEVFLIGATSKLGRAIALYLCRRGVRVLMLTLSVERFQKIQKEAPSEFQKYLVQVTKYNFAQHCKTWIVGKWLTGVVHACHAGGLVHMLEGWEHHEVGAIDVDRIDLVWEAAMRHGLSSVSSLTD</sequence>
<evidence type="ECO:0000256" key="5">
    <source>
        <dbReference type="ARBA" id="ARBA00023136"/>
    </source>
</evidence>
<organism evidence="9 10">
    <name type="scientific">Brassica campestris</name>
    <name type="common">Field mustard</name>
    <dbReference type="NCBI Taxonomy" id="3711"/>
    <lineage>
        <taxon>Eukaryota</taxon>
        <taxon>Viridiplantae</taxon>
        <taxon>Streptophyta</taxon>
        <taxon>Embryophyta</taxon>
        <taxon>Tracheophyta</taxon>
        <taxon>Spermatophyta</taxon>
        <taxon>Magnoliopsida</taxon>
        <taxon>eudicotyledons</taxon>
        <taxon>Gunneridae</taxon>
        <taxon>Pentapetalae</taxon>
        <taxon>rosids</taxon>
        <taxon>malvids</taxon>
        <taxon>Brassicales</taxon>
        <taxon>Brassicaceae</taxon>
        <taxon>Brassiceae</taxon>
        <taxon>Brassica</taxon>
    </lineage>
</organism>
<protein>
    <recommendedName>
        <fullName evidence="11">Fatty acid hydroxylase domain-containing protein</fullName>
    </recommendedName>
</protein>
<evidence type="ECO:0000256" key="2">
    <source>
        <dbReference type="ARBA" id="ARBA00009324"/>
    </source>
</evidence>
<dbReference type="GO" id="GO:0008610">
    <property type="term" value="P:lipid biosynthetic process"/>
    <property type="evidence" value="ECO:0007669"/>
    <property type="project" value="InterPro"/>
</dbReference>
<feature type="domain" description="Fatty acid hydroxylase" evidence="7">
    <location>
        <begin position="184"/>
        <end position="251"/>
    </location>
</feature>
<feature type="transmembrane region" description="Helical" evidence="6">
    <location>
        <begin position="131"/>
        <end position="149"/>
    </location>
</feature>
<dbReference type="InterPro" id="IPR050307">
    <property type="entry name" value="Sterol_Desaturase_Related"/>
</dbReference>
<dbReference type="Pfam" id="PF04116">
    <property type="entry name" value="FA_hydroxylase"/>
    <property type="match status" value="1"/>
</dbReference>
<dbReference type="AlphaFoldDB" id="A0A397ZU93"/>
<dbReference type="Gene3D" id="3.40.50.720">
    <property type="entry name" value="NAD(P)-binding Rossmann-like Domain"/>
    <property type="match status" value="1"/>
</dbReference>
<reference evidence="9 10" key="1">
    <citation type="submission" date="2018-06" db="EMBL/GenBank/DDBJ databases">
        <title>WGS assembly of Brassica rapa FPsc.</title>
        <authorList>
            <person name="Bowman J."/>
            <person name="Kohchi T."/>
            <person name="Yamato K."/>
            <person name="Jenkins J."/>
            <person name="Shu S."/>
            <person name="Ishizaki K."/>
            <person name="Yamaoka S."/>
            <person name="Nishihama R."/>
            <person name="Nakamura Y."/>
            <person name="Berger F."/>
            <person name="Adam C."/>
            <person name="Aki S."/>
            <person name="Althoff F."/>
            <person name="Araki T."/>
            <person name="Arteaga-Vazquez M."/>
            <person name="Balasubrmanian S."/>
            <person name="Bauer D."/>
            <person name="Boehm C."/>
            <person name="Briginshaw L."/>
            <person name="Caballero-Perez J."/>
            <person name="Catarino B."/>
            <person name="Chen F."/>
            <person name="Chiyoda S."/>
            <person name="Chovatia M."/>
            <person name="Davies K."/>
            <person name="Delmans M."/>
            <person name="Demura T."/>
            <person name="Dierschke T."/>
            <person name="Dolan L."/>
            <person name="Dorantes-Acosta A."/>
            <person name="Eklund D."/>
            <person name="Florent S."/>
            <person name="Flores-Sandoval E."/>
            <person name="Fujiyama A."/>
            <person name="Fukuzawa H."/>
            <person name="Galik B."/>
            <person name="Grimanelli D."/>
            <person name="Grimwood J."/>
            <person name="Grossniklaus U."/>
            <person name="Hamada T."/>
            <person name="Haseloff J."/>
            <person name="Hetherington A."/>
            <person name="Higo A."/>
            <person name="Hirakawa Y."/>
            <person name="Hundley H."/>
            <person name="Ikeda Y."/>
            <person name="Inoue K."/>
            <person name="Inoue S."/>
            <person name="Ishida S."/>
            <person name="Jia Q."/>
            <person name="Kakita M."/>
            <person name="Kanazawa T."/>
            <person name="Kawai Y."/>
            <person name="Kawashima T."/>
            <person name="Kennedy M."/>
            <person name="Kinose K."/>
            <person name="Kinoshita T."/>
            <person name="Kohara Y."/>
            <person name="Koide E."/>
            <person name="Komatsu K."/>
            <person name="Kopischke S."/>
            <person name="Kubo M."/>
            <person name="Kyozuka J."/>
            <person name="Lagercrantz U."/>
            <person name="Lin S."/>
            <person name="Lindquist E."/>
            <person name="Lipzen A."/>
            <person name="Lu C."/>
            <person name="Luna E."/>
            <person name="Martienssen R."/>
            <person name="Minamino N."/>
            <person name="Mizutani M."/>
            <person name="Mizutani M."/>
            <person name="Mochizuki N."/>
            <person name="Monte I."/>
            <person name="Mosher R."/>
            <person name="Nagasaki H."/>
            <person name="Nakagami H."/>
            <person name="Naramoto S."/>
            <person name="Nishitani K."/>
            <person name="Ohtani M."/>
            <person name="Okamoto T."/>
            <person name="Okumura M."/>
            <person name="Phillips J."/>
            <person name="Pollak B."/>
            <person name="Reinders A."/>
            <person name="Roevekamp M."/>
            <person name="Sano R."/>
            <person name="Sawa S."/>
            <person name="Schmid M."/>
            <person name="Shirakawa M."/>
            <person name="Solano R."/>
            <person name="Spunde A."/>
            <person name="Suetsugu N."/>
            <person name="Sugano S."/>
            <person name="Sugiyama A."/>
            <person name="Sun R."/>
            <person name="Suzuki Y."/>
            <person name="Takenaka M."/>
            <person name="Takezawa D."/>
            <person name="Tomogane H."/>
            <person name="Tsuzuki M."/>
            <person name="Ueda T."/>
            <person name="Umeda M."/>
            <person name="Ward J."/>
            <person name="Watanabe Y."/>
            <person name="Yazaki K."/>
            <person name="Yokoyama R."/>
            <person name="Yoshitake Y."/>
            <person name="Yotsui I."/>
            <person name="Zachgo S."/>
            <person name="Schmutz J."/>
        </authorList>
    </citation>
    <scope>NUCLEOTIDE SEQUENCE [LARGE SCALE GENOMIC DNA]</scope>
    <source>
        <strain evidence="10">cv. B-3</strain>
    </source>
</reference>
<feature type="transmembrane region" description="Helical" evidence="6">
    <location>
        <begin position="95"/>
        <end position="119"/>
    </location>
</feature>
<evidence type="ECO:0000259" key="8">
    <source>
        <dbReference type="Pfam" id="PF12076"/>
    </source>
</evidence>
<comment type="similarity">
    <text evidence="2">Belongs to the sterol desaturase family.</text>
</comment>
<feature type="transmembrane region" description="Helical" evidence="6">
    <location>
        <begin position="40"/>
        <end position="63"/>
    </location>
</feature>
<evidence type="ECO:0000259" key="7">
    <source>
        <dbReference type="Pfam" id="PF04116"/>
    </source>
</evidence>
<keyword evidence="3 6" id="KW-0812">Transmembrane</keyword>
<feature type="domain" description="Very-long-chain aldehyde decarbonylase CER1-like C-terminal" evidence="8">
    <location>
        <begin position="469"/>
        <end position="512"/>
    </location>
</feature>
<dbReference type="GO" id="GO:0016491">
    <property type="term" value="F:oxidoreductase activity"/>
    <property type="evidence" value="ECO:0007669"/>
    <property type="project" value="InterPro"/>
</dbReference>
<evidence type="ECO:0000256" key="6">
    <source>
        <dbReference type="SAM" id="Phobius"/>
    </source>
</evidence>
<proteinExistence type="inferred from homology"/>
<gene>
    <name evidence="9" type="ORF">BRARA_C01173</name>
</gene>
<feature type="domain" description="Very-long-chain aldehyde decarbonylase CER1-like C-terminal" evidence="8">
    <location>
        <begin position="397"/>
        <end position="468"/>
    </location>
</feature>
<accession>A0A397ZU93</accession>
<name>A0A397ZU93_BRACM</name>
<evidence type="ECO:0000313" key="10">
    <source>
        <dbReference type="Proteomes" id="UP000264353"/>
    </source>
</evidence>
<feature type="transmembrane region" description="Helical" evidence="6">
    <location>
        <begin position="307"/>
        <end position="325"/>
    </location>
</feature>
<dbReference type="Proteomes" id="UP000264353">
    <property type="component" value="Chromosome A3"/>
</dbReference>
<dbReference type="InterPro" id="IPR006694">
    <property type="entry name" value="Fatty_acid_hydroxylase"/>
</dbReference>
<dbReference type="EMBL" id="CM010630">
    <property type="protein sequence ID" value="RID69051.1"/>
    <property type="molecule type" value="Genomic_DNA"/>
</dbReference>
<dbReference type="PANTHER" id="PTHR11863">
    <property type="entry name" value="STEROL DESATURASE"/>
    <property type="match status" value="1"/>
</dbReference>
<dbReference type="InterPro" id="IPR036291">
    <property type="entry name" value="NAD(P)-bd_dom_sf"/>
</dbReference>
<evidence type="ECO:0000313" key="9">
    <source>
        <dbReference type="EMBL" id="RID69051.1"/>
    </source>
</evidence>
<evidence type="ECO:0000256" key="4">
    <source>
        <dbReference type="ARBA" id="ARBA00022989"/>
    </source>
</evidence>